<dbReference type="Gene3D" id="3.40.50.2000">
    <property type="entry name" value="Glycogen Phosphorylase B"/>
    <property type="match status" value="2"/>
</dbReference>
<protein>
    <recommendedName>
        <fullName evidence="4">Glycosyl transferase family 1 domain-containing protein</fullName>
    </recommendedName>
</protein>
<feature type="transmembrane region" description="Helical" evidence="3">
    <location>
        <begin position="104"/>
        <end position="121"/>
    </location>
</feature>
<accession>A0AAV6JGC8</accession>
<evidence type="ECO:0000256" key="1">
    <source>
        <dbReference type="ARBA" id="ARBA00022676"/>
    </source>
</evidence>
<dbReference type="InterPro" id="IPR001296">
    <property type="entry name" value="Glyco_trans_1"/>
</dbReference>
<name>A0AAV6JGC8_9ERIC</name>
<gene>
    <name evidence="5" type="ORF">RHGRI_024923</name>
</gene>
<sequence length="1241" mass="138764">MLHLIVQFAISVASDAAELLLHSNHYINRLMSIMEEGSNRGDLLGNIARLPALRINSSFKSTLSGRSTPRGSPSASFRRLNSSRTPRREGRSSGTHQWFRGNRLLFWLLLITLWAYAVFYVQSQWAHGLKKETFLGYGSKTNDGKSDYKENDRRDLTSHKNSSAVISRNDTIDTSQSTLKDIDVVFPQKGNVVPSRQTLKRKSKSKRSERGTRKKISDKKKAAVEVEATEIGQEPDIPKRNTSYGLIVGPFGLTEDRILEWSPEMRSGTCDRKGEFARLVWSRKFVLIFHELSMTGAPLSMMELATELLSCGATVSVVVLSKKGGLMSELVRRKIKVVEDKASVSFKTAMKSDLVIAGSAVCASWIEQYMAHFPAGSSHIAWWIMENRREYFDRSKLVLKRVKMLIFLSESQSIQWLAWCAEENIKLNSQHSWVPLSVNDELAFVAGIACSLNTPSAGPEKMLEKRKLLRNAVREEMGLKDNDMLVMSLSSINAGKGQLLLLESAQMVVEKELSQEANIKTVVSESEGMQDQILKVLIGSVGSKSNKIPYVKTMLNFVSQHSNLSKSVLWTPATTRVASLYSAADAYVINSQTEQGLGETFGRVTIEAMAFGLPVLGTDAGGTKDIVEHNKTGLLHPMGRPGAQVLSENLQFLLKNPLARQEMGTRGREKVEMMYLKRHMYKRFAKYLYPRSVRKDDHEAFLDYARIGKPDDHGNNSESEENNENSLRIAKRGRNSTTYGLILGPFGSTEDRILDKRSTGSCDKRGWFARIVWSRKFVLVFHELTTTGAPLSMMELATELLSCEAIVSVVILSKKGGLMPELVRRKIKVVEDNAIVRFKTAAKADLVIAGSAVCSSWIEQYTACFPGASSQNIAWWIMENRREYFEAAKHVLNRVRMLIFLTQSQSQQWLTWCAEENVDLKPTNVSVVPLSVNDELAFVAGIPCSLNTPSSGPETMLEKRKVLRNAVREEMGLKDSDVVVMSLSSINGGKGQLLLLEAAQMVVEKELSGYDSGSLLCKIAALLHPFAAILAQLWFFFFVFYLKHEKREDETVTVGLHNAARFGEAKLAVKFDSKFGYPVREANVRTEVLLSQSERVLQEQTLKVLIGSVGSKSNELPYVKAMLSFIYQHPNLSTSVLWTPATTRVAALYSAADVYVTNSQVLGTDAGGTKDIVEHNKTGLLHPLERLGAQVLSANLQFLFKNPLARQEMGMRGREKVEKMYLKRHMYKEFAGVLSRCMNKI</sequence>
<keyword evidence="3" id="KW-0472">Membrane</keyword>
<keyword evidence="1" id="KW-0808">Transferase</keyword>
<comment type="caution">
    <text evidence="5">The sequence shown here is derived from an EMBL/GenBank/DDBJ whole genome shotgun (WGS) entry which is preliminary data.</text>
</comment>
<keyword evidence="3" id="KW-0812">Transmembrane</keyword>
<dbReference type="PANTHER" id="PTHR47778">
    <property type="entry name" value="BNAA05G14870D PROTEIN"/>
    <property type="match status" value="1"/>
</dbReference>
<evidence type="ECO:0000259" key="4">
    <source>
        <dbReference type="Pfam" id="PF00534"/>
    </source>
</evidence>
<feature type="domain" description="Glycosyl transferase family 1" evidence="4">
    <location>
        <begin position="473"/>
        <end position="669"/>
    </location>
</feature>
<dbReference type="SUPFAM" id="SSF53756">
    <property type="entry name" value="UDP-Glycosyltransferase/glycogen phosphorylase"/>
    <property type="match status" value="2"/>
</dbReference>
<evidence type="ECO:0000313" key="6">
    <source>
        <dbReference type="Proteomes" id="UP000823749"/>
    </source>
</evidence>
<feature type="compositionally biased region" description="Basic and acidic residues" evidence="2">
    <location>
        <begin position="142"/>
        <end position="158"/>
    </location>
</feature>
<feature type="region of interest" description="Disordered" evidence="2">
    <location>
        <begin position="61"/>
        <end position="95"/>
    </location>
</feature>
<evidence type="ECO:0000313" key="5">
    <source>
        <dbReference type="EMBL" id="KAG5537634.1"/>
    </source>
</evidence>
<dbReference type="InterPro" id="IPR041693">
    <property type="entry name" value="Glyco_trans_4_5"/>
</dbReference>
<keyword evidence="1" id="KW-0328">Glycosyltransferase</keyword>
<dbReference type="Proteomes" id="UP000823749">
    <property type="component" value="Chromosome 8"/>
</dbReference>
<organism evidence="5 6">
    <name type="scientific">Rhododendron griersonianum</name>
    <dbReference type="NCBI Taxonomy" id="479676"/>
    <lineage>
        <taxon>Eukaryota</taxon>
        <taxon>Viridiplantae</taxon>
        <taxon>Streptophyta</taxon>
        <taxon>Embryophyta</taxon>
        <taxon>Tracheophyta</taxon>
        <taxon>Spermatophyta</taxon>
        <taxon>Magnoliopsida</taxon>
        <taxon>eudicotyledons</taxon>
        <taxon>Gunneridae</taxon>
        <taxon>Pentapetalae</taxon>
        <taxon>asterids</taxon>
        <taxon>Ericales</taxon>
        <taxon>Ericaceae</taxon>
        <taxon>Ericoideae</taxon>
        <taxon>Rhodoreae</taxon>
        <taxon>Rhododendron</taxon>
    </lineage>
</organism>
<dbReference type="EMBL" id="JACTNZ010000008">
    <property type="protein sequence ID" value="KAG5537634.1"/>
    <property type="molecule type" value="Genomic_DNA"/>
</dbReference>
<feature type="region of interest" description="Disordered" evidence="2">
    <location>
        <begin position="195"/>
        <end position="220"/>
    </location>
</feature>
<reference evidence="5" key="1">
    <citation type="submission" date="2020-08" db="EMBL/GenBank/DDBJ databases">
        <title>Plant Genome Project.</title>
        <authorList>
            <person name="Zhang R.-G."/>
        </authorList>
    </citation>
    <scope>NUCLEOTIDE SEQUENCE</scope>
    <source>
        <strain evidence="5">WSP0</strain>
        <tissue evidence="5">Leaf</tissue>
    </source>
</reference>
<dbReference type="AlphaFoldDB" id="A0AAV6JGC8"/>
<feature type="transmembrane region" description="Helical" evidence="3">
    <location>
        <begin position="1022"/>
        <end position="1042"/>
    </location>
</feature>
<dbReference type="Pfam" id="PF16994">
    <property type="entry name" value="Glyco_trans_4_5"/>
    <property type="match status" value="2"/>
</dbReference>
<feature type="region of interest" description="Disordered" evidence="2">
    <location>
        <begin position="709"/>
        <end position="728"/>
    </location>
</feature>
<keyword evidence="6" id="KW-1185">Reference proteome</keyword>
<proteinExistence type="predicted"/>
<dbReference type="CDD" id="cd03801">
    <property type="entry name" value="GT4_PimA-like"/>
    <property type="match status" value="1"/>
</dbReference>
<dbReference type="GO" id="GO:0016757">
    <property type="term" value="F:glycosyltransferase activity"/>
    <property type="evidence" value="ECO:0007669"/>
    <property type="project" value="UniProtKB-KW"/>
</dbReference>
<keyword evidence="3" id="KW-1133">Transmembrane helix</keyword>
<dbReference type="PANTHER" id="PTHR47778:SF2">
    <property type="entry name" value="GLYCOSYL TRANSFERASE FAMILY 1 DOMAIN-CONTAINING PROTEIN"/>
    <property type="match status" value="1"/>
</dbReference>
<feature type="compositionally biased region" description="Polar residues" evidence="2">
    <location>
        <begin position="61"/>
        <end position="84"/>
    </location>
</feature>
<evidence type="ECO:0000256" key="3">
    <source>
        <dbReference type="SAM" id="Phobius"/>
    </source>
</evidence>
<evidence type="ECO:0000256" key="2">
    <source>
        <dbReference type="SAM" id="MobiDB-lite"/>
    </source>
</evidence>
<dbReference type="Pfam" id="PF00534">
    <property type="entry name" value="Glycos_transf_1"/>
    <property type="match status" value="1"/>
</dbReference>
<feature type="region of interest" description="Disordered" evidence="2">
    <location>
        <begin position="140"/>
        <end position="164"/>
    </location>
</feature>